<comment type="caution">
    <text evidence="1">The sequence shown here is derived from an EMBL/GenBank/DDBJ whole genome shotgun (WGS) entry which is preliminary data.</text>
</comment>
<name>I2FVM0_USTHO</name>
<dbReference type="OrthoDB" id="1421156at2759"/>
<dbReference type="EMBL" id="CAGI01000159">
    <property type="protein sequence ID" value="CCF50963.1"/>
    <property type="molecule type" value="Genomic_DNA"/>
</dbReference>
<evidence type="ECO:0000313" key="2">
    <source>
        <dbReference type="Proteomes" id="UP000006174"/>
    </source>
</evidence>
<proteinExistence type="predicted"/>
<accession>I2FVM0</accession>
<dbReference type="AlphaFoldDB" id="I2FVM0"/>
<protein>
    <submittedName>
        <fullName evidence="1">Uncharacterized protein</fullName>
    </submittedName>
</protein>
<keyword evidence="2" id="KW-1185">Reference proteome</keyword>
<dbReference type="HOGENOM" id="CLU_2401324_0_0_1"/>
<gene>
    <name evidence="1" type="ORF">UHOR_06871</name>
</gene>
<sequence>MHLTQPPSNACNTNAITITIATFPDDCLPPKCYFEPQEALFESINSWAKPRGYAFTTQRSMKEKNGTRTVIYTCNQACNPPNSLVEHWRKTTT</sequence>
<evidence type="ECO:0000313" key="1">
    <source>
        <dbReference type="EMBL" id="CCF50963.1"/>
    </source>
</evidence>
<organism evidence="1 2">
    <name type="scientific">Ustilago hordei</name>
    <name type="common">Barley covered smut fungus</name>
    <dbReference type="NCBI Taxonomy" id="120017"/>
    <lineage>
        <taxon>Eukaryota</taxon>
        <taxon>Fungi</taxon>
        <taxon>Dikarya</taxon>
        <taxon>Basidiomycota</taxon>
        <taxon>Ustilaginomycotina</taxon>
        <taxon>Ustilaginomycetes</taxon>
        <taxon>Ustilaginales</taxon>
        <taxon>Ustilaginaceae</taxon>
        <taxon>Ustilago</taxon>
    </lineage>
</organism>
<dbReference type="Proteomes" id="UP000006174">
    <property type="component" value="Unassembled WGS sequence"/>
</dbReference>
<reference evidence="1 2" key="1">
    <citation type="journal article" date="2012" name="Plant Cell">
        <title>Genome comparison of barley and maize smut fungi reveals targeted loss of RNA silencing components and species-specific presence of transposable elements.</title>
        <authorList>
            <person name="Laurie J.D."/>
            <person name="Ali S."/>
            <person name="Linning R."/>
            <person name="Mannhaupt G."/>
            <person name="Wong P."/>
            <person name="Gueldener U."/>
            <person name="Muensterkoetter M."/>
            <person name="Moore R."/>
            <person name="Kahmann R."/>
            <person name="Bakkeren G."/>
            <person name="Schirawski J."/>
        </authorList>
    </citation>
    <scope>NUCLEOTIDE SEQUENCE [LARGE SCALE GENOMIC DNA]</scope>
    <source>
        <strain evidence="2">Uh4875-4</strain>
    </source>
</reference>